<evidence type="ECO:0000259" key="8">
    <source>
        <dbReference type="Pfam" id="PF13867"/>
    </source>
</evidence>
<evidence type="ECO:0000256" key="2">
    <source>
        <dbReference type="ARBA" id="ARBA00006283"/>
    </source>
</evidence>
<keyword evidence="6" id="KW-0539">Nucleus</keyword>
<evidence type="ECO:0000256" key="7">
    <source>
        <dbReference type="SAM" id="MobiDB-lite"/>
    </source>
</evidence>
<keyword evidence="4" id="KW-0805">Transcription regulation</keyword>
<keyword evidence="5" id="KW-0804">Transcription</keyword>
<evidence type="ECO:0000313" key="9">
    <source>
        <dbReference type="EMBL" id="RAO70019.1"/>
    </source>
</evidence>
<dbReference type="InterPro" id="IPR024145">
    <property type="entry name" value="His_deAcase_SAP30/SAP30L"/>
</dbReference>
<feature type="compositionally biased region" description="Pro residues" evidence="7">
    <location>
        <begin position="1"/>
        <end position="12"/>
    </location>
</feature>
<feature type="compositionally biased region" description="Polar residues" evidence="7">
    <location>
        <begin position="198"/>
        <end position="209"/>
    </location>
</feature>
<dbReference type="EMBL" id="MIKG01000011">
    <property type="protein sequence ID" value="RAO70019.1"/>
    <property type="molecule type" value="Genomic_DNA"/>
</dbReference>
<dbReference type="PANTHER" id="PTHR13286:SF23">
    <property type="entry name" value="HISTONE DEACETYLASE COMPLEX SUBUNIT SAP30 SIN3 BINDING DOMAIN-CONTAINING PROTEIN"/>
    <property type="match status" value="1"/>
</dbReference>
<evidence type="ECO:0000256" key="6">
    <source>
        <dbReference type="ARBA" id="ARBA00023242"/>
    </source>
</evidence>
<evidence type="ECO:0000313" key="10">
    <source>
        <dbReference type="Proteomes" id="UP000249363"/>
    </source>
</evidence>
<proteinExistence type="inferred from homology"/>
<feature type="region of interest" description="Disordered" evidence="7">
    <location>
        <begin position="170"/>
        <end position="209"/>
    </location>
</feature>
<name>A0A364L2I1_TALAM</name>
<dbReference type="OrthoDB" id="510958at2759"/>
<dbReference type="PANTHER" id="PTHR13286">
    <property type="entry name" value="SAP30"/>
    <property type="match status" value="1"/>
</dbReference>
<dbReference type="Pfam" id="PF13867">
    <property type="entry name" value="SAP30_Sin3_bdg"/>
    <property type="match status" value="1"/>
</dbReference>
<dbReference type="GeneID" id="63795247"/>
<dbReference type="Gene3D" id="6.10.160.20">
    <property type="match status" value="1"/>
</dbReference>
<sequence length="259" mass="26694">MAPPRQRPPPSSFPGGGDDSRSEASSTATGGPTSRGIPGPKPRKTAAAGAILGVAATTTTGTLASAKDLKVAAATGAAAAANAAAAAAMSGMAQGNGVDFYGIDGFRDDLPGIPWHQMPLSILHDYRHAYKLSTPSAYARPISKIYFSSGIGLRSPTAIAARKAASAVATSSSSSSSSSASTSSGPAHRSRNAVLKPSTETNKVSKINSQDRVGKEQLALAVRKHFNAAGLVEQDAIARFLYKVREEGKGREFRLRFQP</sequence>
<keyword evidence="10" id="KW-1185">Reference proteome</keyword>
<feature type="compositionally biased region" description="Low complexity" evidence="7">
    <location>
        <begin position="170"/>
        <end position="184"/>
    </location>
</feature>
<accession>A0A364L2I1</accession>
<evidence type="ECO:0000256" key="5">
    <source>
        <dbReference type="ARBA" id="ARBA00023163"/>
    </source>
</evidence>
<evidence type="ECO:0000256" key="1">
    <source>
        <dbReference type="ARBA" id="ARBA00004123"/>
    </source>
</evidence>
<gene>
    <name evidence="9" type="ORF">BHQ10_006031</name>
</gene>
<feature type="compositionally biased region" description="Polar residues" evidence="7">
    <location>
        <begin position="23"/>
        <end position="32"/>
    </location>
</feature>
<evidence type="ECO:0000256" key="4">
    <source>
        <dbReference type="ARBA" id="ARBA00023015"/>
    </source>
</evidence>
<comment type="caution">
    <text evidence="9">The sequence shown here is derived from an EMBL/GenBank/DDBJ whole genome shotgun (WGS) entry which is preliminary data.</text>
</comment>
<feature type="domain" description="Histone deacetylase complex subunit SAP30 Sin3 binding" evidence="8">
    <location>
        <begin position="206"/>
        <end position="245"/>
    </location>
</feature>
<feature type="region of interest" description="Disordered" evidence="7">
    <location>
        <begin position="1"/>
        <end position="45"/>
    </location>
</feature>
<keyword evidence="3" id="KW-0678">Repressor</keyword>
<dbReference type="RefSeq" id="XP_040734535.1">
    <property type="nucleotide sequence ID" value="XM_040878573.1"/>
</dbReference>
<dbReference type="Proteomes" id="UP000249363">
    <property type="component" value="Unassembled WGS sequence"/>
</dbReference>
<reference evidence="9 10" key="1">
    <citation type="journal article" date="2017" name="Biotechnol. Biofuels">
        <title>Differential beta-glucosidase expression as a function of carbon source availability in Talaromyces amestolkiae: a genomic and proteomic approach.</title>
        <authorList>
            <person name="de Eugenio L.I."/>
            <person name="Mendez-Liter J.A."/>
            <person name="Nieto-Dominguez M."/>
            <person name="Alonso L."/>
            <person name="Gil-Munoz J."/>
            <person name="Barriuso J."/>
            <person name="Prieto A."/>
            <person name="Martinez M.J."/>
        </authorList>
    </citation>
    <scope>NUCLEOTIDE SEQUENCE [LARGE SCALE GENOMIC DNA]</scope>
    <source>
        <strain evidence="9 10">CIB</strain>
    </source>
</reference>
<organism evidence="9 10">
    <name type="scientific">Talaromyces amestolkiae</name>
    <dbReference type="NCBI Taxonomy" id="1196081"/>
    <lineage>
        <taxon>Eukaryota</taxon>
        <taxon>Fungi</taxon>
        <taxon>Dikarya</taxon>
        <taxon>Ascomycota</taxon>
        <taxon>Pezizomycotina</taxon>
        <taxon>Eurotiomycetes</taxon>
        <taxon>Eurotiomycetidae</taxon>
        <taxon>Eurotiales</taxon>
        <taxon>Trichocomaceae</taxon>
        <taxon>Talaromyces</taxon>
        <taxon>Talaromyces sect. Talaromyces</taxon>
    </lineage>
</organism>
<comment type="subcellular location">
    <subcellularLocation>
        <location evidence="1">Nucleus</location>
    </subcellularLocation>
</comment>
<comment type="similarity">
    <text evidence="2">Belongs to the SAP30 family.</text>
</comment>
<protein>
    <recommendedName>
        <fullName evidence="8">Histone deacetylase complex subunit SAP30 Sin3 binding domain-containing protein</fullName>
    </recommendedName>
</protein>
<evidence type="ECO:0000256" key="3">
    <source>
        <dbReference type="ARBA" id="ARBA00022491"/>
    </source>
</evidence>
<dbReference type="InterPro" id="IPR038291">
    <property type="entry name" value="SAP30_C_sf"/>
</dbReference>
<dbReference type="GO" id="GO:0005634">
    <property type="term" value="C:nucleus"/>
    <property type="evidence" value="ECO:0007669"/>
    <property type="project" value="UniProtKB-SubCell"/>
</dbReference>
<dbReference type="InterPro" id="IPR025718">
    <property type="entry name" value="SAP30_Sin3-bd"/>
</dbReference>
<dbReference type="AlphaFoldDB" id="A0A364L2I1"/>